<proteinExistence type="evidence at transcript level"/>
<organism evidence="2">
    <name type="scientific">Medicago truncatula</name>
    <name type="common">Barrel medic</name>
    <name type="synonym">Medicago tribuloides</name>
    <dbReference type="NCBI Taxonomy" id="3880"/>
    <lineage>
        <taxon>Eukaryota</taxon>
        <taxon>Viridiplantae</taxon>
        <taxon>Streptophyta</taxon>
        <taxon>Embryophyta</taxon>
        <taxon>Tracheophyta</taxon>
        <taxon>Spermatophyta</taxon>
        <taxon>Magnoliopsida</taxon>
        <taxon>eudicotyledons</taxon>
        <taxon>Gunneridae</taxon>
        <taxon>Pentapetalae</taxon>
        <taxon>rosids</taxon>
        <taxon>fabids</taxon>
        <taxon>Fabales</taxon>
        <taxon>Fabaceae</taxon>
        <taxon>Papilionoideae</taxon>
        <taxon>50 kb inversion clade</taxon>
        <taxon>NPAAA clade</taxon>
        <taxon>Hologalegina</taxon>
        <taxon>IRL clade</taxon>
        <taxon>Trifolieae</taxon>
        <taxon>Medicago</taxon>
    </lineage>
</organism>
<name>I3S2M1_MEDTR</name>
<dbReference type="EMBL" id="BT134718">
    <property type="protein sequence ID" value="AFK34513.1"/>
    <property type="molecule type" value="mRNA"/>
</dbReference>
<feature type="compositionally biased region" description="Basic residues" evidence="1">
    <location>
        <begin position="54"/>
        <end position="63"/>
    </location>
</feature>
<dbReference type="AlphaFoldDB" id="I3S2M1"/>
<protein>
    <submittedName>
        <fullName evidence="2">Uncharacterized protein</fullName>
    </submittedName>
</protein>
<evidence type="ECO:0000256" key="1">
    <source>
        <dbReference type="SAM" id="MobiDB-lite"/>
    </source>
</evidence>
<evidence type="ECO:0000313" key="2">
    <source>
        <dbReference type="EMBL" id="AFK34513.1"/>
    </source>
</evidence>
<feature type="region of interest" description="Disordered" evidence="1">
    <location>
        <begin position="51"/>
        <end position="70"/>
    </location>
</feature>
<accession>I3S2M1</accession>
<sequence length="70" mass="8004">MASFLNPIDYHCVHLVSQVLQEQNLYHQKQGSDGFIHPAILLEKMTKDNTSTQKCHKQVHRNNRSMIGSG</sequence>
<reference evidence="2" key="1">
    <citation type="submission" date="2012-05" db="EMBL/GenBank/DDBJ databases">
        <authorList>
            <person name="Krishnakumar V."/>
            <person name="Cheung F."/>
            <person name="Xiao Y."/>
            <person name="Chan A."/>
            <person name="Moskal W.A."/>
            <person name="Town C.D."/>
        </authorList>
    </citation>
    <scope>NUCLEOTIDE SEQUENCE</scope>
</reference>